<feature type="compositionally biased region" description="Basic and acidic residues" evidence="1">
    <location>
        <begin position="19"/>
        <end position="31"/>
    </location>
</feature>
<accession>G3IP72</accession>
<protein>
    <submittedName>
        <fullName evidence="2">Uncharacterized protein</fullName>
    </submittedName>
</protein>
<evidence type="ECO:0000313" key="2">
    <source>
        <dbReference type="EMBL" id="EGV91522.1"/>
    </source>
</evidence>
<proteinExistence type="predicted"/>
<dbReference type="Proteomes" id="UP000001075">
    <property type="component" value="Unassembled WGS sequence"/>
</dbReference>
<evidence type="ECO:0000256" key="1">
    <source>
        <dbReference type="SAM" id="MobiDB-lite"/>
    </source>
</evidence>
<reference evidence="3" key="1">
    <citation type="journal article" date="2011" name="Nat. Biotechnol.">
        <title>The genomic sequence of the Chinese hamster ovary (CHO)-K1 cell line.</title>
        <authorList>
            <person name="Xu X."/>
            <person name="Nagarajan H."/>
            <person name="Lewis N.E."/>
            <person name="Pan S."/>
            <person name="Cai Z."/>
            <person name="Liu X."/>
            <person name="Chen W."/>
            <person name="Xie M."/>
            <person name="Wang W."/>
            <person name="Hammond S."/>
            <person name="Andersen M.R."/>
            <person name="Neff N."/>
            <person name="Passarelli B."/>
            <person name="Koh W."/>
            <person name="Fan H.C."/>
            <person name="Wang J."/>
            <person name="Gui Y."/>
            <person name="Lee K.H."/>
            <person name="Betenbaugh M.J."/>
            <person name="Quake S.R."/>
            <person name="Famili I."/>
            <person name="Palsson B.O."/>
            <person name="Wang J."/>
        </authorList>
    </citation>
    <scope>NUCLEOTIDE SEQUENCE [LARGE SCALE GENOMIC DNA]</scope>
    <source>
        <strain evidence="3">CHO K1 cell line</strain>
    </source>
</reference>
<evidence type="ECO:0000313" key="3">
    <source>
        <dbReference type="Proteomes" id="UP000001075"/>
    </source>
</evidence>
<dbReference type="EMBL" id="JH009260">
    <property type="protein sequence ID" value="EGV91522.1"/>
    <property type="molecule type" value="Genomic_DNA"/>
</dbReference>
<organism evidence="2 3">
    <name type="scientific">Cricetulus griseus</name>
    <name type="common">Chinese hamster</name>
    <name type="synonym">Cricetulus barabensis griseus</name>
    <dbReference type="NCBI Taxonomy" id="10029"/>
    <lineage>
        <taxon>Eukaryota</taxon>
        <taxon>Metazoa</taxon>
        <taxon>Chordata</taxon>
        <taxon>Craniata</taxon>
        <taxon>Vertebrata</taxon>
        <taxon>Euteleostomi</taxon>
        <taxon>Mammalia</taxon>
        <taxon>Eutheria</taxon>
        <taxon>Euarchontoglires</taxon>
        <taxon>Glires</taxon>
        <taxon>Rodentia</taxon>
        <taxon>Myomorpha</taxon>
        <taxon>Muroidea</taxon>
        <taxon>Cricetidae</taxon>
        <taxon>Cricetinae</taxon>
        <taxon>Cricetulus</taxon>
    </lineage>
</organism>
<sequence>MDHRNHFCNQANWFFKHNTSHDKGPGEEGNRRAARSPLCKTPVVKMTDITSRISWPAPLYDCKSSKMPSASFNTTFT</sequence>
<dbReference type="AlphaFoldDB" id="G3IP72"/>
<feature type="region of interest" description="Disordered" evidence="1">
    <location>
        <begin position="16"/>
        <end position="35"/>
    </location>
</feature>
<name>G3IP72_CRIGR</name>
<dbReference type="InParanoid" id="G3IP72"/>
<gene>
    <name evidence="2" type="ORF">I79_025776</name>
</gene>